<dbReference type="EMBL" id="GBXM01069133">
    <property type="protein sequence ID" value="JAH39444.1"/>
    <property type="molecule type" value="Transcribed_RNA"/>
</dbReference>
<dbReference type="AlphaFoldDB" id="A0A0E9SDI8"/>
<organism evidence="1">
    <name type="scientific">Anguilla anguilla</name>
    <name type="common">European freshwater eel</name>
    <name type="synonym">Muraena anguilla</name>
    <dbReference type="NCBI Taxonomy" id="7936"/>
    <lineage>
        <taxon>Eukaryota</taxon>
        <taxon>Metazoa</taxon>
        <taxon>Chordata</taxon>
        <taxon>Craniata</taxon>
        <taxon>Vertebrata</taxon>
        <taxon>Euteleostomi</taxon>
        <taxon>Actinopterygii</taxon>
        <taxon>Neopterygii</taxon>
        <taxon>Teleostei</taxon>
        <taxon>Anguilliformes</taxon>
        <taxon>Anguillidae</taxon>
        <taxon>Anguilla</taxon>
    </lineage>
</organism>
<reference evidence="1" key="1">
    <citation type="submission" date="2014-11" db="EMBL/GenBank/DDBJ databases">
        <authorList>
            <person name="Amaro Gonzalez C."/>
        </authorList>
    </citation>
    <scope>NUCLEOTIDE SEQUENCE</scope>
</reference>
<proteinExistence type="predicted"/>
<reference evidence="1" key="2">
    <citation type="journal article" date="2015" name="Fish Shellfish Immunol.">
        <title>Early steps in the European eel (Anguilla anguilla)-Vibrio vulnificus interaction in the gills: Role of the RtxA13 toxin.</title>
        <authorList>
            <person name="Callol A."/>
            <person name="Pajuelo D."/>
            <person name="Ebbesson L."/>
            <person name="Teles M."/>
            <person name="MacKenzie S."/>
            <person name="Amaro C."/>
        </authorList>
    </citation>
    <scope>NUCLEOTIDE SEQUENCE</scope>
</reference>
<sequence>MSFPVFSVFFLSSISEV</sequence>
<accession>A0A0E9SDI8</accession>
<name>A0A0E9SDI8_ANGAN</name>
<evidence type="ECO:0000313" key="1">
    <source>
        <dbReference type="EMBL" id="JAH39444.1"/>
    </source>
</evidence>
<protein>
    <submittedName>
        <fullName evidence="1">Uncharacterized protein</fullName>
    </submittedName>
</protein>